<dbReference type="Proteomes" id="UP001303473">
    <property type="component" value="Unassembled WGS sequence"/>
</dbReference>
<dbReference type="InterPro" id="IPR011009">
    <property type="entry name" value="Kinase-like_dom_sf"/>
</dbReference>
<evidence type="ECO:0000256" key="1">
    <source>
        <dbReference type="SAM" id="MobiDB-lite"/>
    </source>
</evidence>
<organism evidence="3 4">
    <name type="scientific">Diplogelasinospora grovesii</name>
    <dbReference type="NCBI Taxonomy" id="303347"/>
    <lineage>
        <taxon>Eukaryota</taxon>
        <taxon>Fungi</taxon>
        <taxon>Dikarya</taxon>
        <taxon>Ascomycota</taxon>
        <taxon>Pezizomycotina</taxon>
        <taxon>Sordariomycetes</taxon>
        <taxon>Sordariomycetidae</taxon>
        <taxon>Sordariales</taxon>
        <taxon>Diplogelasinosporaceae</taxon>
        <taxon>Diplogelasinospora</taxon>
    </lineage>
</organism>
<evidence type="ECO:0000313" key="4">
    <source>
        <dbReference type="Proteomes" id="UP001303473"/>
    </source>
</evidence>
<dbReference type="InterPro" id="IPR000719">
    <property type="entry name" value="Prot_kinase_dom"/>
</dbReference>
<dbReference type="AlphaFoldDB" id="A0AAN6N957"/>
<dbReference type="SMART" id="SM00220">
    <property type="entry name" value="S_TKc"/>
    <property type="match status" value="1"/>
</dbReference>
<reference evidence="4" key="1">
    <citation type="journal article" date="2023" name="Mol. Phylogenet. Evol.">
        <title>Genome-scale phylogeny and comparative genomics of the fungal order Sordariales.</title>
        <authorList>
            <person name="Hensen N."/>
            <person name="Bonometti L."/>
            <person name="Westerberg I."/>
            <person name="Brannstrom I.O."/>
            <person name="Guillou S."/>
            <person name="Cros-Aarteil S."/>
            <person name="Calhoun S."/>
            <person name="Haridas S."/>
            <person name="Kuo A."/>
            <person name="Mondo S."/>
            <person name="Pangilinan J."/>
            <person name="Riley R."/>
            <person name="LaButti K."/>
            <person name="Andreopoulos B."/>
            <person name="Lipzen A."/>
            <person name="Chen C."/>
            <person name="Yan M."/>
            <person name="Daum C."/>
            <person name="Ng V."/>
            <person name="Clum A."/>
            <person name="Steindorff A."/>
            <person name="Ohm R.A."/>
            <person name="Martin F."/>
            <person name="Silar P."/>
            <person name="Natvig D.O."/>
            <person name="Lalanne C."/>
            <person name="Gautier V."/>
            <person name="Ament-Velasquez S.L."/>
            <person name="Kruys A."/>
            <person name="Hutchinson M.I."/>
            <person name="Powell A.J."/>
            <person name="Barry K."/>
            <person name="Miller A.N."/>
            <person name="Grigoriev I.V."/>
            <person name="Debuchy R."/>
            <person name="Gladieux P."/>
            <person name="Hiltunen Thoren M."/>
            <person name="Johannesson H."/>
        </authorList>
    </citation>
    <scope>NUCLEOTIDE SEQUENCE [LARGE SCALE GENOMIC DNA]</scope>
    <source>
        <strain evidence="4">CBS 340.73</strain>
    </source>
</reference>
<gene>
    <name evidence="3" type="ORF">QBC46DRAFT_407333</name>
</gene>
<keyword evidence="4" id="KW-1185">Reference proteome</keyword>
<dbReference type="GO" id="GO:0005524">
    <property type="term" value="F:ATP binding"/>
    <property type="evidence" value="ECO:0007669"/>
    <property type="project" value="InterPro"/>
</dbReference>
<accession>A0AAN6N957</accession>
<sequence length="528" mass="60236">MIPDEHRFSVHRHRHGLGCYHEIDVIDWDQRRVIKLNVESEEEDIIVDDEVNKALFRDTGVVRQHIDDVGLNVMAMNVAESGKVTMSTDPQDDDYRLPEHMQTVLRSDLVELDRIAGEVDLISYATDPGMKKFVFKYSMGAWSIDRIWAQIHILGRISCHPNIVPLDRLVLEEISKSGVVGFTTPFIPGGDLSTNPRPFKLKWLTQLMEVVDTLNSYYGVVHQNITPQNLFINPETDCIMLSNFDNAAKIGIKGGGEWKGGEGELAGRDDVKGVIFTLYAIITRKGWLLKDGALQDFDKAMIVDSPEMWVKHPDVRLDPGLDANDYYKKMMRWVETRRTACPMKNYLQASKPINWPLLIPEPAARYIEAPSLKWPRRLRLFKVEGLKILRCDRRRFGLPCLEWQRPAKTGLQLDRRLLATGKYADDNSTWLPEELDGQTGRLFTEIDRQVSRIFAEMDRQVGRLSAQIDQLGGRLAVLEDRELERQSAHRDDISAEAASPLVMTKRKNLEMPTQASAKRTKTGLHNGP</sequence>
<evidence type="ECO:0000259" key="2">
    <source>
        <dbReference type="SMART" id="SM00220"/>
    </source>
</evidence>
<dbReference type="Gene3D" id="1.10.510.10">
    <property type="entry name" value="Transferase(Phosphotransferase) domain 1"/>
    <property type="match status" value="1"/>
</dbReference>
<dbReference type="GO" id="GO:0004672">
    <property type="term" value="F:protein kinase activity"/>
    <property type="evidence" value="ECO:0007669"/>
    <property type="project" value="InterPro"/>
</dbReference>
<comment type="caution">
    <text evidence="3">The sequence shown here is derived from an EMBL/GenBank/DDBJ whole genome shotgun (WGS) entry which is preliminary data.</text>
</comment>
<name>A0AAN6N957_9PEZI</name>
<feature type="domain" description="Protein kinase" evidence="2">
    <location>
        <begin position="109"/>
        <end position="347"/>
    </location>
</feature>
<dbReference type="EMBL" id="MU853783">
    <property type="protein sequence ID" value="KAK3941455.1"/>
    <property type="molecule type" value="Genomic_DNA"/>
</dbReference>
<protein>
    <recommendedName>
        <fullName evidence="2">Protein kinase domain-containing protein</fullName>
    </recommendedName>
</protein>
<proteinExistence type="predicted"/>
<evidence type="ECO:0000313" key="3">
    <source>
        <dbReference type="EMBL" id="KAK3941455.1"/>
    </source>
</evidence>
<dbReference type="SUPFAM" id="SSF56112">
    <property type="entry name" value="Protein kinase-like (PK-like)"/>
    <property type="match status" value="1"/>
</dbReference>
<feature type="region of interest" description="Disordered" evidence="1">
    <location>
        <begin position="486"/>
        <end position="528"/>
    </location>
</feature>